<name>X1J3T3_9ZZZZ</name>
<proteinExistence type="predicted"/>
<organism evidence="2">
    <name type="scientific">marine sediment metagenome</name>
    <dbReference type="NCBI Taxonomy" id="412755"/>
    <lineage>
        <taxon>unclassified sequences</taxon>
        <taxon>metagenomes</taxon>
        <taxon>ecological metagenomes</taxon>
    </lineage>
</organism>
<gene>
    <name evidence="2" type="ORF">S03H2_62163</name>
</gene>
<feature type="non-terminal residue" evidence="2">
    <location>
        <position position="1"/>
    </location>
</feature>
<dbReference type="InterPro" id="IPR025827">
    <property type="entry name" value="Zn_ribbon_recom_dom"/>
</dbReference>
<dbReference type="Pfam" id="PF07508">
    <property type="entry name" value="Recombinase"/>
    <property type="match status" value="1"/>
</dbReference>
<dbReference type="PROSITE" id="PS51737">
    <property type="entry name" value="RECOMBINASE_DNA_BIND"/>
    <property type="match status" value="1"/>
</dbReference>
<dbReference type="Gene3D" id="3.90.1750.20">
    <property type="entry name" value="Putative Large Serine Recombinase, Chain B, Domain 2"/>
    <property type="match status" value="1"/>
</dbReference>
<dbReference type="InterPro" id="IPR038109">
    <property type="entry name" value="DNA_bind_recomb_sf"/>
</dbReference>
<evidence type="ECO:0000313" key="2">
    <source>
        <dbReference type="EMBL" id="GAH88637.1"/>
    </source>
</evidence>
<feature type="domain" description="Recombinase" evidence="1">
    <location>
        <begin position="46"/>
        <end position="166"/>
    </location>
</feature>
<sequence length="235" mass="27320">VEEHLDMNYFAMLAVVGKMEIDSIKARTQLGREARIKMGKTHGKPPYGYNYNQDTGCFEINEDEAKVVRQIFDLYTQGIPIRRIAALLNSSGIHTKMNSRFGWTATKITEMVGRTFYCGEAYYNKRYGVTNKQKEKSKWLAMPIPPIINRDTFELVQSRKQANKRFSARKTKTVYLLQHLLLCQECGMHFYALNRGDGRRGYACRGVREYPHLYHCRTPMHIPAPEIDKIVWDKV</sequence>
<reference evidence="2" key="1">
    <citation type="journal article" date="2014" name="Front. Microbiol.">
        <title>High frequency of phylogenetically diverse reductive dehalogenase-homologous genes in deep subseafloor sedimentary metagenomes.</title>
        <authorList>
            <person name="Kawai M."/>
            <person name="Futagami T."/>
            <person name="Toyoda A."/>
            <person name="Takaki Y."/>
            <person name="Nishi S."/>
            <person name="Hori S."/>
            <person name="Arai W."/>
            <person name="Tsubouchi T."/>
            <person name="Morono Y."/>
            <person name="Uchiyama I."/>
            <person name="Ito T."/>
            <person name="Fujiyama A."/>
            <person name="Inagaki F."/>
            <person name="Takami H."/>
        </authorList>
    </citation>
    <scope>NUCLEOTIDE SEQUENCE</scope>
    <source>
        <strain evidence="2">Expedition CK06-06</strain>
    </source>
</reference>
<dbReference type="GO" id="GO:0003677">
    <property type="term" value="F:DNA binding"/>
    <property type="evidence" value="ECO:0007669"/>
    <property type="project" value="InterPro"/>
</dbReference>
<feature type="non-terminal residue" evidence="2">
    <location>
        <position position="235"/>
    </location>
</feature>
<protein>
    <recommendedName>
        <fullName evidence="1">Recombinase domain-containing protein</fullName>
    </recommendedName>
</protein>
<dbReference type="Pfam" id="PF13408">
    <property type="entry name" value="Zn_ribbon_recom"/>
    <property type="match status" value="1"/>
</dbReference>
<dbReference type="EMBL" id="BARU01040180">
    <property type="protein sequence ID" value="GAH88637.1"/>
    <property type="molecule type" value="Genomic_DNA"/>
</dbReference>
<evidence type="ECO:0000259" key="1">
    <source>
        <dbReference type="PROSITE" id="PS51737"/>
    </source>
</evidence>
<accession>X1J3T3</accession>
<dbReference type="AlphaFoldDB" id="X1J3T3"/>
<dbReference type="PANTHER" id="PTHR30461">
    <property type="entry name" value="DNA-INVERTASE FROM LAMBDOID PROPHAGE"/>
    <property type="match status" value="1"/>
</dbReference>
<comment type="caution">
    <text evidence="2">The sequence shown here is derived from an EMBL/GenBank/DDBJ whole genome shotgun (WGS) entry which is preliminary data.</text>
</comment>
<dbReference type="InterPro" id="IPR011109">
    <property type="entry name" value="DNA_bind_recombinase_dom"/>
</dbReference>
<dbReference type="GO" id="GO:0000150">
    <property type="term" value="F:DNA strand exchange activity"/>
    <property type="evidence" value="ECO:0007669"/>
    <property type="project" value="InterPro"/>
</dbReference>
<dbReference type="InterPro" id="IPR050639">
    <property type="entry name" value="SSR_resolvase"/>
</dbReference>
<dbReference type="PANTHER" id="PTHR30461:SF23">
    <property type="entry name" value="DNA RECOMBINASE-RELATED"/>
    <property type="match status" value="1"/>
</dbReference>